<evidence type="ECO:0000259" key="3">
    <source>
        <dbReference type="Pfam" id="PF24082"/>
    </source>
</evidence>
<evidence type="ECO:0000256" key="1">
    <source>
        <dbReference type="SAM" id="MobiDB-lite"/>
    </source>
</evidence>
<proteinExistence type="predicted"/>
<feature type="compositionally biased region" description="Polar residues" evidence="1">
    <location>
        <begin position="14"/>
        <end position="23"/>
    </location>
</feature>
<dbReference type="Proteomes" id="UP000695022">
    <property type="component" value="Unplaced"/>
</dbReference>
<feature type="non-terminal residue" evidence="5">
    <location>
        <position position="1"/>
    </location>
</feature>
<dbReference type="Gene3D" id="3.40.50.300">
    <property type="entry name" value="P-loop containing nucleotide triphosphate hydrolases"/>
    <property type="match status" value="1"/>
</dbReference>
<feature type="region of interest" description="Disordered" evidence="1">
    <location>
        <begin position="401"/>
        <end position="425"/>
    </location>
</feature>
<keyword evidence="4" id="KW-1185">Reference proteome</keyword>
<gene>
    <name evidence="5" type="primary">LOC106810088</name>
</gene>
<feature type="compositionally biased region" description="Basic and acidic residues" evidence="1">
    <location>
        <begin position="552"/>
        <end position="571"/>
    </location>
</feature>
<dbReference type="RefSeq" id="XP_014668849.1">
    <property type="nucleotide sequence ID" value="XM_014813363.1"/>
</dbReference>
<dbReference type="InterPro" id="IPR027417">
    <property type="entry name" value="P-loop_NTPase"/>
</dbReference>
<dbReference type="InterPro" id="IPR056199">
    <property type="entry name" value="SPEF2_C"/>
</dbReference>
<dbReference type="GeneID" id="106810088"/>
<feature type="domain" description="CPC1/SPEF2" evidence="2">
    <location>
        <begin position="263"/>
        <end position="396"/>
    </location>
</feature>
<dbReference type="PANTHER" id="PTHR14919:SF0">
    <property type="entry name" value="SPERM FLAGELLAR PROTEIN 2"/>
    <property type="match status" value="1"/>
</dbReference>
<feature type="compositionally biased region" description="Acidic residues" evidence="1">
    <location>
        <begin position="539"/>
        <end position="551"/>
    </location>
</feature>
<name>A0ABM1E9H8_PRICU</name>
<feature type="compositionally biased region" description="Pro residues" evidence="1">
    <location>
        <begin position="881"/>
        <end position="895"/>
    </location>
</feature>
<feature type="domain" description="SPEF2 C-terminal" evidence="3">
    <location>
        <begin position="1300"/>
        <end position="1485"/>
    </location>
</feature>
<feature type="region of interest" description="Disordered" evidence="1">
    <location>
        <begin position="871"/>
        <end position="895"/>
    </location>
</feature>
<dbReference type="Pfam" id="PF24082">
    <property type="entry name" value="SPEF2_C"/>
    <property type="match status" value="1"/>
</dbReference>
<sequence length="1572" mass="170916">PVAFIEDRSLNGGDMSSQLTRQPVPNELPQRTKLSPIKLAKSPPNRKQRCADDEARTTMQSIDEFDRCLADRAGATMGLPATAAEPFSSLHTAADLIDAARGDAYVISMPVAFIEDRSLNGGDMSSQLTRQPVPNELPQRTKLSPIKLAKSPPNRKQRCADDEARTTMQSIDEFDRRLADRAGATMGLPATAAEPFSSLHTAADLIDAARGDAYVRDIRRRLSETAEARRERDRRRRRVLTAQLDAHRAAHDRLRDDDAVRRLLRRSVEEMRVAARLMAIRREKEAVVANQLLRERQHGERCERDFDDVLRLEAERLAGLRREQATLAAEQRHLHRSLLADRERERHRRHLDRCEAAVCDVVDVATKVGEYRELTGGAVPPRLLREWKQLFVCGRPLYDDPILPPGEEEEEGTPPAAPRDDDRENLLNTTEFLQYRDLLGDWAPETSVSDADDQSAGSTILGYVAARVLGIVRPSTPPPPAPPMPRCPLKACVVGKTFAGKTTVCERLQRDFNVAVLRVEELVRAAVDAYRLETAPAAAEEEEEKPTDDREDEGKDDGGRGSSDDVGRGTEEGNAGIDPAGSGDPASDVPRISIERASPAEVDVETLSDEARLGGEALRCLDAGRPVDDRILIDVLARAIAAVPETRGWLLDGFPTSLAQAKLLEEALSGYKEKKVLTDEDLIADVPDVDAIRRSVLVKGPLAARKLPAPSSGLHAEVHNVRLGGGGGSPGAADVAACCPAAAEEGLPTMHHRLAAFADAWPRMRAWFDAFGLVRVVDGSREVERGHREAAAVVSAFLAPTQKEVEAEVASRGSATLGKEMAGRQRKAGAGAKGEKRAGGARSRSMSIRERKLDAERSNASVVAAVDTPEAVDEDTVAAATPPPPLRPPTPPPPGAAGWRYADLPLDAEMVGVLAAQWRHLERAYVMSLKAAFGVLREEHERSYRYLHRVRRDFAAFLRRLDAKQAFVEAWQRDYNAVAVDARADVETRAELHRRVDALLEALWDICDGRRAAAAAERERVVTCGWLDDRVGMLANIFTIVVQTELNRFLETLSFVRDYYASMRGATPEVRPGQPPTVAVTEFADTVAAEDSTAATPRQWNCPTLKRTLERGSGVEEVLEEQEKLFMEAYSAARKAVVSLMDAEREKKFARDSAAAAAAAAREGGTPAKEASSSSPARTEEEVAEEECFAALLSEERRFLACADVARARAVAVLRDLQARAAAVYAAMYEGVERRYSAEMASIETLSGVARRAIEGGRPLQAELTLRQDGFFIADDVRLFASPPPAPAPPPREVATAAGFTVAQVAAAASGFAREAPGGAVSARTFMDVLRDLSATTGPRRALPPAWINLPAARLRGLVSLLCADGRAVDWRRFVVEAAAPPAPSLEELLAALAAFRHADSGGRVTRDEYDGVALWFGGPDAAPPPDVFDRASAMKGALFDMFSDGQGALEYLPFLLYLGAAATTAATPRESLRRALSLVAGAPVGTHVAVATLRRLLSLARPRRAADDNDERMFEQLCTELGGATAELGGAAEVPFAGLVEHAYVRRVLGKAPMLTRVDIYAYLAREQDDK</sequence>
<accession>A0ABM1E9H8</accession>
<dbReference type="InterPro" id="IPR052634">
    <property type="entry name" value="Sperm_flagellar-bone_growth"/>
</dbReference>
<reference evidence="5" key="1">
    <citation type="submission" date="2025-08" db="UniProtKB">
        <authorList>
            <consortium name="RefSeq"/>
        </authorList>
    </citation>
    <scope>IDENTIFICATION</scope>
</reference>
<evidence type="ECO:0000313" key="5">
    <source>
        <dbReference type="RefSeq" id="XP_014668849.1"/>
    </source>
</evidence>
<dbReference type="Pfam" id="PF22946">
    <property type="entry name" value="SPEF2_D5"/>
    <property type="match status" value="1"/>
</dbReference>
<feature type="region of interest" description="Disordered" evidence="1">
    <location>
        <begin position="1"/>
        <end position="57"/>
    </location>
</feature>
<protein>
    <submittedName>
        <fullName evidence="5">Sperm flagellar protein 2-like</fullName>
    </submittedName>
</protein>
<evidence type="ECO:0000313" key="4">
    <source>
        <dbReference type="Proteomes" id="UP000695022"/>
    </source>
</evidence>
<organism evidence="4 5">
    <name type="scientific">Priapulus caudatus</name>
    <name type="common">Priapulid worm</name>
    <dbReference type="NCBI Taxonomy" id="37621"/>
    <lineage>
        <taxon>Eukaryota</taxon>
        <taxon>Metazoa</taxon>
        <taxon>Ecdysozoa</taxon>
        <taxon>Scalidophora</taxon>
        <taxon>Priapulida</taxon>
        <taxon>Priapulimorpha</taxon>
        <taxon>Priapulimorphida</taxon>
        <taxon>Priapulidae</taxon>
        <taxon>Priapulus</taxon>
    </lineage>
</organism>
<evidence type="ECO:0000259" key="2">
    <source>
        <dbReference type="Pfam" id="PF22946"/>
    </source>
</evidence>
<dbReference type="SUPFAM" id="SSF52540">
    <property type="entry name" value="P-loop containing nucleoside triphosphate hydrolases"/>
    <property type="match status" value="1"/>
</dbReference>
<dbReference type="Pfam" id="PF00406">
    <property type="entry name" value="ADK"/>
    <property type="match status" value="1"/>
</dbReference>
<feature type="region of interest" description="Disordered" evidence="1">
    <location>
        <begin position="1160"/>
        <end position="1180"/>
    </location>
</feature>
<feature type="region of interest" description="Disordered" evidence="1">
    <location>
        <begin position="534"/>
        <end position="590"/>
    </location>
</feature>
<dbReference type="InterPro" id="IPR054517">
    <property type="entry name" value="SPEF2_D5"/>
</dbReference>
<feature type="region of interest" description="Disordered" evidence="1">
    <location>
        <begin position="817"/>
        <end position="852"/>
    </location>
</feature>
<dbReference type="PANTHER" id="PTHR14919">
    <property type="entry name" value="KPL2-RELATED"/>
    <property type="match status" value="1"/>
</dbReference>